<evidence type="ECO:0000259" key="1">
    <source>
        <dbReference type="Pfam" id="PF11790"/>
    </source>
</evidence>
<dbReference type="OrthoDB" id="5959761at2759"/>
<dbReference type="RefSeq" id="XP_043040174.1">
    <property type="nucleotide sequence ID" value="XM_043186293.1"/>
</dbReference>
<gene>
    <name evidence="2" type="ORF">BT62DRAFT_932119</name>
</gene>
<dbReference type="InterPro" id="IPR024655">
    <property type="entry name" value="Asl1_glyco_hydro_catalytic"/>
</dbReference>
<proteinExistence type="predicted"/>
<dbReference type="GeneID" id="66108590"/>
<dbReference type="AlphaFoldDB" id="A0A9P8AST4"/>
<comment type="caution">
    <text evidence="2">The sequence shown here is derived from an EMBL/GenBank/DDBJ whole genome shotgun (WGS) entry which is preliminary data.</text>
</comment>
<dbReference type="Proteomes" id="UP000812287">
    <property type="component" value="Unassembled WGS sequence"/>
</dbReference>
<keyword evidence="3" id="KW-1185">Reference proteome</keyword>
<sequence length="105" mass="11984">MRVQTYGRHIECLPSQFEGIRLDSPVPSGSPSGKTWLEQFLTDRDGYIVDSILLHWYHINNAQFIFLSTSTRVTERHARISTMRINKICLVWADGRFAGRQCGGA</sequence>
<dbReference type="EMBL" id="MU250534">
    <property type="protein sequence ID" value="KAG7446674.1"/>
    <property type="molecule type" value="Genomic_DNA"/>
</dbReference>
<evidence type="ECO:0000313" key="2">
    <source>
        <dbReference type="EMBL" id="KAG7446674.1"/>
    </source>
</evidence>
<evidence type="ECO:0000313" key="3">
    <source>
        <dbReference type="Proteomes" id="UP000812287"/>
    </source>
</evidence>
<feature type="domain" description="Asl1-like glycosyl hydrolase catalytic" evidence="1">
    <location>
        <begin position="13"/>
        <end position="64"/>
    </location>
</feature>
<reference evidence="2" key="1">
    <citation type="submission" date="2020-11" db="EMBL/GenBank/DDBJ databases">
        <title>Adaptations for nitrogen fixation in a non-lichenized fungal sporocarp promotes dispersal by wood-feeding termites.</title>
        <authorList>
            <consortium name="DOE Joint Genome Institute"/>
            <person name="Koch R.A."/>
            <person name="Yoon G."/>
            <person name="Arayal U."/>
            <person name="Lail K."/>
            <person name="Amirebrahimi M."/>
            <person name="Labutti K."/>
            <person name="Lipzen A."/>
            <person name="Riley R."/>
            <person name="Barry K."/>
            <person name="Henrissat B."/>
            <person name="Grigoriev I.V."/>
            <person name="Herr J.R."/>
            <person name="Aime M.C."/>
        </authorList>
    </citation>
    <scope>NUCLEOTIDE SEQUENCE</scope>
    <source>
        <strain evidence="2">MCA 3950</strain>
    </source>
</reference>
<protein>
    <recommendedName>
        <fullName evidence="1">Asl1-like glycosyl hydrolase catalytic domain-containing protein</fullName>
    </recommendedName>
</protein>
<dbReference type="Pfam" id="PF11790">
    <property type="entry name" value="Glyco_hydro_cc"/>
    <property type="match status" value="1"/>
</dbReference>
<accession>A0A9P8AST4</accession>
<name>A0A9P8AST4_9AGAR</name>
<organism evidence="2 3">
    <name type="scientific">Guyanagaster necrorhizus</name>
    <dbReference type="NCBI Taxonomy" id="856835"/>
    <lineage>
        <taxon>Eukaryota</taxon>
        <taxon>Fungi</taxon>
        <taxon>Dikarya</taxon>
        <taxon>Basidiomycota</taxon>
        <taxon>Agaricomycotina</taxon>
        <taxon>Agaricomycetes</taxon>
        <taxon>Agaricomycetidae</taxon>
        <taxon>Agaricales</taxon>
        <taxon>Marasmiineae</taxon>
        <taxon>Physalacriaceae</taxon>
        <taxon>Guyanagaster</taxon>
    </lineage>
</organism>